<name>A0A4Q0YXN7_9GAMM</name>
<dbReference type="InterPro" id="IPR009875">
    <property type="entry name" value="PilZ_domain"/>
</dbReference>
<evidence type="ECO:0000313" key="2">
    <source>
        <dbReference type="EMBL" id="RXJ73831.1"/>
    </source>
</evidence>
<accession>A0A4Q0YXN7</accession>
<dbReference type="GO" id="GO:0035438">
    <property type="term" value="F:cyclic-di-GMP binding"/>
    <property type="evidence" value="ECO:0007669"/>
    <property type="project" value="InterPro"/>
</dbReference>
<dbReference type="OrthoDB" id="6208912at2"/>
<organism evidence="2 3">
    <name type="scientific">Veronia nyctiphanis</name>
    <dbReference type="NCBI Taxonomy" id="1278244"/>
    <lineage>
        <taxon>Bacteria</taxon>
        <taxon>Pseudomonadati</taxon>
        <taxon>Pseudomonadota</taxon>
        <taxon>Gammaproteobacteria</taxon>
        <taxon>Vibrionales</taxon>
        <taxon>Vibrionaceae</taxon>
        <taxon>Veronia</taxon>
    </lineage>
</organism>
<feature type="domain" description="PilZ" evidence="1">
    <location>
        <begin position="143"/>
        <end position="242"/>
    </location>
</feature>
<evidence type="ECO:0000313" key="3">
    <source>
        <dbReference type="Proteomes" id="UP000290287"/>
    </source>
</evidence>
<reference evidence="2 3" key="1">
    <citation type="submission" date="2017-10" db="EMBL/GenBank/DDBJ databases">
        <title>Nyctiphanis sp. nov., isolated from the stomach of the euphausiid Nyctiphanes simplex (Hansen, 1911) in the Gulf of California.</title>
        <authorList>
            <person name="Gomez-Gil B."/>
            <person name="Aguilar-Mendez M."/>
            <person name="Lopez-Cortes A."/>
            <person name="Gomez-Gutierrez J."/>
            <person name="Roque A."/>
            <person name="Lang E."/>
            <person name="Gonzalez-Castillo A."/>
        </authorList>
    </citation>
    <scope>NUCLEOTIDE SEQUENCE [LARGE SCALE GENOMIC DNA]</scope>
    <source>
        <strain evidence="2 3">CAIM 600</strain>
    </source>
</reference>
<dbReference type="AlphaFoldDB" id="A0A4Q0YXN7"/>
<dbReference type="Pfam" id="PF07238">
    <property type="entry name" value="PilZ"/>
    <property type="match status" value="1"/>
</dbReference>
<comment type="caution">
    <text evidence="2">The sequence shown here is derived from an EMBL/GenBank/DDBJ whole genome shotgun (WGS) entry which is preliminary data.</text>
</comment>
<evidence type="ECO:0000259" key="1">
    <source>
        <dbReference type="Pfam" id="PF07238"/>
    </source>
</evidence>
<dbReference type="RefSeq" id="WP_129121763.1">
    <property type="nucleotide sequence ID" value="NZ_PEIB01000006.1"/>
</dbReference>
<protein>
    <recommendedName>
        <fullName evidence="1">PilZ domain-containing protein</fullName>
    </recommendedName>
</protein>
<dbReference type="EMBL" id="PEIB01000006">
    <property type="protein sequence ID" value="RXJ73831.1"/>
    <property type="molecule type" value="Genomic_DNA"/>
</dbReference>
<proteinExistence type="predicted"/>
<dbReference type="Proteomes" id="UP000290287">
    <property type="component" value="Unassembled WGS sequence"/>
</dbReference>
<keyword evidence="3" id="KW-1185">Reference proteome</keyword>
<sequence>MTSNAHKYEHVVVTMLPHFLKPDFESKLDALSSKYSTTEVFMIKMEINRRMSPCTKRLDLRGRVPGEVREYEIDDNQCWLDDLAFNHYRKRVEFYGGMLTNGLWEELQPKQTTRSVLLKPNKQKIEPEAKLSAEYFKSGFGILRKESRYKFFATVDIILSDGSIVHGNTLDISQSGLKVKATAAFDYRVGDIVSVCFPELAKDHELPELKAGIDYQVTQIRDYSYSSHFITLGLKISEINDSINEIIDIRHRSKTQKPSEESNDKIDNIRHRALEKTVINHTTTLPLFLDFGVIRFALLTLMNTGIWNYWHNDKGEQFFSQLLSEDRLKLLKENRELIFYSFCHYENDQKYYVCAASVELTEEQKKLFWQMGANEISWRVFRLRLSTIEQDELKDSPTDMAALSHVVLIQELTDTEQTGEYLNHPASSETEASILNGYSRSFYNSSRISAIYPDINSGFADLLRKIAIDHFDTTSSL</sequence>
<gene>
    <name evidence="2" type="ORF">CS022_07525</name>
</gene>